<feature type="compositionally biased region" description="Polar residues" evidence="2">
    <location>
        <begin position="554"/>
        <end position="576"/>
    </location>
</feature>
<feature type="compositionally biased region" description="Basic and acidic residues" evidence="2">
    <location>
        <begin position="138"/>
        <end position="148"/>
    </location>
</feature>
<feature type="region of interest" description="Disordered" evidence="2">
    <location>
        <begin position="554"/>
        <end position="630"/>
    </location>
</feature>
<feature type="compositionally biased region" description="Polar residues" evidence="2">
    <location>
        <begin position="395"/>
        <end position="409"/>
    </location>
</feature>
<proteinExistence type="predicted"/>
<feature type="region of interest" description="Disordered" evidence="2">
    <location>
        <begin position="805"/>
        <end position="838"/>
    </location>
</feature>
<evidence type="ECO:0000256" key="2">
    <source>
        <dbReference type="SAM" id="MobiDB-lite"/>
    </source>
</evidence>
<dbReference type="RefSeq" id="XP_069197233.1">
    <property type="nucleotide sequence ID" value="XM_069346022.1"/>
</dbReference>
<feature type="compositionally biased region" description="Polar residues" evidence="2">
    <location>
        <begin position="607"/>
        <end position="622"/>
    </location>
</feature>
<feature type="compositionally biased region" description="Low complexity" evidence="2">
    <location>
        <begin position="365"/>
        <end position="386"/>
    </location>
</feature>
<evidence type="ECO:0000256" key="1">
    <source>
        <dbReference type="SAM" id="Coils"/>
    </source>
</evidence>
<gene>
    <name evidence="3" type="ORF">AAFC00_006120</name>
</gene>
<feature type="region of interest" description="Disordered" evidence="2">
    <location>
        <begin position="658"/>
        <end position="705"/>
    </location>
</feature>
<dbReference type="GeneID" id="95979819"/>
<feature type="region of interest" description="Disordered" evidence="2">
    <location>
        <begin position="496"/>
        <end position="528"/>
    </location>
</feature>
<organism evidence="3 4">
    <name type="scientific">Neodothiora populina</name>
    <dbReference type="NCBI Taxonomy" id="2781224"/>
    <lineage>
        <taxon>Eukaryota</taxon>
        <taxon>Fungi</taxon>
        <taxon>Dikarya</taxon>
        <taxon>Ascomycota</taxon>
        <taxon>Pezizomycotina</taxon>
        <taxon>Dothideomycetes</taxon>
        <taxon>Dothideomycetidae</taxon>
        <taxon>Dothideales</taxon>
        <taxon>Dothioraceae</taxon>
        <taxon>Neodothiora</taxon>
    </lineage>
</organism>
<feature type="region of interest" description="Disordered" evidence="2">
    <location>
        <begin position="365"/>
        <end position="409"/>
    </location>
</feature>
<feature type="coiled-coil region" evidence="1">
    <location>
        <begin position="187"/>
        <end position="315"/>
    </location>
</feature>
<comment type="caution">
    <text evidence="3">The sequence shown here is derived from an EMBL/GenBank/DDBJ whole genome shotgun (WGS) entry which is preliminary data.</text>
</comment>
<feature type="compositionally biased region" description="Basic and acidic residues" evidence="2">
    <location>
        <begin position="86"/>
        <end position="96"/>
    </location>
</feature>
<name>A0ABR3P4D0_9PEZI</name>
<feature type="region of interest" description="Disordered" evidence="2">
    <location>
        <begin position="932"/>
        <end position="955"/>
    </location>
</feature>
<feature type="compositionally biased region" description="Low complexity" evidence="2">
    <location>
        <begin position="682"/>
        <end position="692"/>
    </location>
</feature>
<feature type="region of interest" description="Disordered" evidence="2">
    <location>
        <begin position="323"/>
        <end position="348"/>
    </location>
</feature>
<evidence type="ECO:0000313" key="4">
    <source>
        <dbReference type="Proteomes" id="UP001562354"/>
    </source>
</evidence>
<dbReference type="Proteomes" id="UP001562354">
    <property type="component" value="Unassembled WGS sequence"/>
</dbReference>
<keyword evidence="1" id="KW-0175">Coiled coil</keyword>
<reference evidence="3 4" key="1">
    <citation type="submission" date="2024-07" db="EMBL/GenBank/DDBJ databases">
        <title>Draft sequence of the Neodothiora populina.</title>
        <authorList>
            <person name="Drown D.D."/>
            <person name="Schuette U.S."/>
            <person name="Buechlein A.B."/>
            <person name="Rusch D.R."/>
            <person name="Winton L.W."/>
            <person name="Adams G.A."/>
        </authorList>
    </citation>
    <scope>NUCLEOTIDE SEQUENCE [LARGE SCALE GENOMIC DNA]</scope>
    <source>
        <strain evidence="3 4">CPC 39397</strain>
    </source>
</reference>
<protein>
    <submittedName>
        <fullName evidence="3">Uncharacterized protein</fullName>
    </submittedName>
</protein>
<feature type="region of interest" description="Disordered" evidence="2">
    <location>
        <begin position="1"/>
        <end position="172"/>
    </location>
</feature>
<keyword evidence="4" id="KW-1185">Reference proteome</keyword>
<accession>A0ABR3P4D0</accession>
<feature type="region of interest" description="Disordered" evidence="2">
    <location>
        <begin position="968"/>
        <end position="997"/>
    </location>
</feature>
<feature type="compositionally biased region" description="Basic residues" evidence="2">
    <location>
        <begin position="805"/>
        <end position="817"/>
    </location>
</feature>
<feature type="compositionally biased region" description="Basic residues" evidence="2">
    <location>
        <begin position="35"/>
        <end position="46"/>
    </location>
</feature>
<sequence length="997" mass="108093">MAAPSHVNGGGDGGAGQKSSSPSSMPLAGPGTTRANRRLQLRKNGFRGKAVEQQHSFVTPNRASGSWSPNTGNDLGLLMDGASDGKMIDDGRESRSRSSSNILQEVNNSSLRRSKVRPRPKMDGLLSVWQDENVEEGSPERDALRDQHQQQSELSPACLPPDAPNLTRGKKQVLQRSASDLVRDAILQEKDKYIEHLESQLAATQTQLSSLTSPTVTQARSVKMRALNTQIRSLQEELGEWETRYKDRIQEEGDERMQVESSLKARIRSLETDLEAYTHNARELQHQLEQTRNSLAAAESANVELEKRLETFANIVALSPQKPEPTFTPFGERRGHIRRQSTMPRLPTSGMVSQVSAPFVMPTPASASTVALPPPSSASSSNQSIAEDASAPPSDIQSSPPADVQSHSRYTSEVDFAYTETASKRDSMLSATSSRLSWTLPDGVNGDLICPSTGKTKPSRRMRRFHAGSLMPKTLILSTSTQLNAAPPPPATAPLMDPHESSPAFPFPDVQDALPRRMSFDDSPLAHGRRRAYTSAENLCEEDLQILTPLKIESPSQCNSTSSDASRPQSAISQISGIVDSTPRGYSPRPGSSAAVGRNLFDELQRARSTASDEASSDRPTTSASAASASAASQQEASSISDLAAFSSFPLDMSPSQLRRKRILHQRSISEQTTLARRPRSRTSIGMSSRSSNQSGRTDDSRRHARNRLRASSSLSQHMNGNNGSNSKIITVVSNMCRQPYKLARRCVMRGENLMLLNSSSVNKVQWWLLSFLLGPMVCRRIVSSCLSTSGSSWSSADPVASAKAWRRRQAKRKQRKSAATGSRPATASSSGSASSCPCHGVPSSEVASNSLIERHSPWLWIRFSLTLAFAIGAAIKDGPASLLSVSDVAHEGRDGEVVAEEEKCTCSLADETTPSAPVAATDSIVLQDLRSSSDVSAASEGHGEEKKPLAAKKQQAVKEIRSLADELESLDFDDNEHEYDNEEEVEAEEEVVAAGF</sequence>
<feature type="compositionally biased region" description="Polar residues" evidence="2">
    <location>
        <begin position="101"/>
        <end position="111"/>
    </location>
</feature>
<feature type="compositionally biased region" description="Low complexity" evidence="2">
    <location>
        <begin position="818"/>
        <end position="838"/>
    </location>
</feature>
<feature type="compositionally biased region" description="Polar residues" evidence="2">
    <location>
        <begin position="53"/>
        <end position="73"/>
    </location>
</feature>
<evidence type="ECO:0000313" key="3">
    <source>
        <dbReference type="EMBL" id="KAL1297551.1"/>
    </source>
</evidence>
<dbReference type="EMBL" id="JBFMKM010000014">
    <property type="protein sequence ID" value="KAL1297551.1"/>
    <property type="molecule type" value="Genomic_DNA"/>
</dbReference>